<sequence length="270" mass="29860">MKRRLPAIIIALLVCWSGSCYADFQEAERAFDKGDYPSALALYRADKTPESFNKLGVLYYNGLGVGRNVSEALHWFRRAADLGSAEAQANLGQLYETGDGVTMDLAEAMKWYGKAAAGGDPDAQHDFDRLRAESEPRRIRWYRRDALLGHVTAQYNLADAYYHGEEVPQDKREAAKWYLKAAEQGNVPAQYMLGLMLLQGDGVQNASAEGVAWLRKAASSGHREAQYQMGRCLLQGIGVRRDSEEAVLWLRKAAAQGEPTAVAALKEVGK</sequence>
<dbReference type="SMART" id="SM00671">
    <property type="entry name" value="SEL1"/>
    <property type="match status" value="5"/>
</dbReference>
<reference evidence="2 3" key="2">
    <citation type="journal article" date="2010" name="BMC Genomics">
        <title>The genome of Geobacter bemidjiensis, exemplar for the subsurface clade of Geobacter species that predominate in Fe(III)-reducing subsurface environments.</title>
        <authorList>
            <person name="Aklujkar M."/>
            <person name="Young N.D."/>
            <person name="Holmes D."/>
            <person name="Chavan M."/>
            <person name="Risso C."/>
            <person name="Kiss H.E."/>
            <person name="Han C.S."/>
            <person name="Land M.L."/>
            <person name="Lovley D.R."/>
        </authorList>
    </citation>
    <scope>NUCLEOTIDE SEQUENCE [LARGE SCALE GENOMIC DNA]</scope>
    <source>
        <strain evidence="3">ATCC BAA-1014 / DSM 16622 / JCM 12645 / Bem</strain>
    </source>
</reference>
<dbReference type="PANTHER" id="PTHR11102">
    <property type="entry name" value="SEL-1-LIKE PROTEIN"/>
    <property type="match status" value="1"/>
</dbReference>
<dbReference type="InterPro" id="IPR050767">
    <property type="entry name" value="Sel1_AlgK"/>
</dbReference>
<dbReference type="KEGG" id="gbm:Gbem_1107"/>
<dbReference type="Pfam" id="PF08238">
    <property type="entry name" value="Sel1"/>
    <property type="match status" value="5"/>
</dbReference>
<gene>
    <name evidence="2" type="ordered locus">Gbem_1107</name>
</gene>
<evidence type="ECO:0000313" key="2">
    <source>
        <dbReference type="EMBL" id="ACH38127.1"/>
    </source>
</evidence>
<evidence type="ECO:0000313" key="3">
    <source>
        <dbReference type="Proteomes" id="UP000008825"/>
    </source>
</evidence>
<protein>
    <submittedName>
        <fullName evidence="2">SEL1 repeat-containing protein</fullName>
    </submittedName>
</protein>
<organism evidence="2 3">
    <name type="scientific">Citrifermentans bemidjiense (strain ATCC BAA-1014 / DSM 16622 / JCM 12645 / Bem)</name>
    <name type="common">Geobacter bemidjiensis</name>
    <dbReference type="NCBI Taxonomy" id="404380"/>
    <lineage>
        <taxon>Bacteria</taxon>
        <taxon>Pseudomonadati</taxon>
        <taxon>Thermodesulfobacteriota</taxon>
        <taxon>Desulfuromonadia</taxon>
        <taxon>Geobacterales</taxon>
        <taxon>Geobacteraceae</taxon>
        <taxon>Citrifermentans</taxon>
    </lineage>
</organism>
<keyword evidence="3" id="KW-1185">Reference proteome</keyword>
<dbReference type="SUPFAM" id="SSF81901">
    <property type="entry name" value="HCP-like"/>
    <property type="match status" value="2"/>
</dbReference>
<dbReference type="EMBL" id="CP001124">
    <property type="protein sequence ID" value="ACH38127.1"/>
    <property type="molecule type" value="Genomic_DNA"/>
</dbReference>
<keyword evidence="1" id="KW-0732">Signal</keyword>
<dbReference type="Proteomes" id="UP000008825">
    <property type="component" value="Chromosome"/>
</dbReference>
<proteinExistence type="predicted"/>
<name>B5EH25_CITBB</name>
<dbReference type="RefSeq" id="WP_012529540.1">
    <property type="nucleotide sequence ID" value="NC_011146.1"/>
</dbReference>
<dbReference type="STRING" id="404380.Gbem_1107"/>
<dbReference type="AlphaFoldDB" id="B5EH25"/>
<dbReference type="InterPro" id="IPR011990">
    <property type="entry name" value="TPR-like_helical_dom_sf"/>
</dbReference>
<reference evidence="2 3" key="1">
    <citation type="submission" date="2008-07" db="EMBL/GenBank/DDBJ databases">
        <title>Complete sequence of Geobacter bemidjiensis BEM.</title>
        <authorList>
            <consortium name="US DOE Joint Genome Institute"/>
            <person name="Lucas S."/>
            <person name="Copeland A."/>
            <person name="Lapidus A."/>
            <person name="Glavina del Rio T."/>
            <person name="Dalin E."/>
            <person name="Tice H."/>
            <person name="Bruce D."/>
            <person name="Goodwin L."/>
            <person name="Pitluck S."/>
            <person name="Kiss H."/>
            <person name="Brettin T."/>
            <person name="Detter J.C."/>
            <person name="Han C."/>
            <person name="Kuske C.R."/>
            <person name="Schmutz J."/>
            <person name="Larimer F."/>
            <person name="Land M."/>
            <person name="Hauser L."/>
            <person name="Kyrpides N."/>
            <person name="Lykidis A."/>
            <person name="Lovley D."/>
            <person name="Richardson P."/>
        </authorList>
    </citation>
    <scope>NUCLEOTIDE SEQUENCE [LARGE SCALE GENOMIC DNA]</scope>
    <source>
        <strain evidence="3">ATCC BAA-1014 / DSM 16622 / JCM 12645 / Bem</strain>
    </source>
</reference>
<dbReference type="InterPro" id="IPR006597">
    <property type="entry name" value="Sel1-like"/>
</dbReference>
<evidence type="ECO:0000256" key="1">
    <source>
        <dbReference type="SAM" id="SignalP"/>
    </source>
</evidence>
<feature type="chain" id="PRO_5002829781" evidence="1">
    <location>
        <begin position="23"/>
        <end position="270"/>
    </location>
</feature>
<dbReference type="HOGENOM" id="CLU_000288_36_7_7"/>
<accession>B5EH25</accession>
<dbReference type="eggNOG" id="COG0790">
    <property type="taxonomic scope" value="Bacteria"/>
</dbReference>
<dbReference type="OrthoDB" id="5460358at2"/>
<dbReference type="PROSITE" id="PS51257">
    <property type="entry name" value="PROKAR_LIPOPROTEIN"/>
    <property type="match status" value="1"/>
</dbReference>
<dbReference type="PANTHER" id="PTHR11102:SF160">
    <property type="entry name" value="ERAD-ASSOCIATED E3 UBIQUITIN-PROTEIN LIGASE COMPONENT HRD3"/>
    <property type="match status" value="1"/>
</dbReference>
<feature type="signal peptide" evidence="1">
    <location>
        <begin position="1"/>
        <end position="22"/>
    </location>
</feature>
<dbReference type="Gene3D" id="1.25.40.10">
    <property type="entry name" value="Tetratricopeptide repeat domain"/>
    <property type="match status" value="2"/>
</dbReference>